<reference evidence="2" key="1">
    <citation type="journal article" date="2015" name="Genome Biol. Evol.">
        <title>Organellar Genomes of White Spruce (Picea glauca): Assembly and Annotation.</title>
        <authorList>
            <person name="Jackman S.D."/>
            <person name="Warren R.L."/>
            <person name="Gibb E.A."/>
            <person name="Vandervalk B.P."/>
            <person name="Mohamadi H."/>
            <person name="Chu J."/>
            <person name="Raymond A."/>
            <person name="Pleasance S."/>
            <person name="Coope R."/>
            <person name="Wildung M.R."/>
            <person name="Ritland C.E."/>
            <person name="Bousquet J."/>
            <person name="Jones S.J."/>
            <person name="Bohlmann J."/>
            <person name="Birol I."/>
        </authorList>
    </citation>
    <scope>NUCLEOTIDE SEQUENCE [LARGE SCALE GENOMIC DNA]</scope>
    <source>
        <tissue evidence="2">Flushing bud</tissue>
    </source>
</reference>
<feature type="region of interest" description="Disordered" evidence="1">
    <location>
        <begin position="35"/>
        <end position="57"/>
    </location>
</feature>
<keyword evidence="2" id="KW-0496">Mitochondrion</keyword>
<name>A0A124GMQ4_PICGL</name>
<evidence type="ECO:0000256" key="1">
    <source>
        <dbReference type="SAM" id="MobiDB-lite"/>
    </source>
</evidence>
<comment type="caution">
    <text evidence="2">The sequence shown here is derived from an EMBL/GenBank/DDBJ whole genome shotgun (WGS) entry which is preliminary data.</text>
</comment>
<geneLocation type="mitochondrion" evidence="2"/>
<accession>A0A124GMQ4</accession>
<organism evidence="2">
    <name type="scientific">Picea glauca</name>
    <name type="common">White spruce</name>
    <name type="synonym">Pinus glauca</name>
    <dbReference type="NCBI Taxonomy" id="3330"/>
    <lineage>
        <taxon>Eukaryota</taxon>
        <taxon>Viridiplantae</taxon>
        <taxon>Streptophyta</taxon>
        <taxon>Embryophyta</taxon>
        <taxon>Tracheophyta</taxon>
        <taxon>Spermatophyta</taxon>
        <taxon>Pinopsida</taxon>
        <taxon>Pinidae</taxon>
        <taxon>Conifers I</taxon>
        <taxon>Pinales</taxon>
        <taxon>Pinaceae</taxon>
        <taxon>Picea</taxon>
    </lineage>
</organism>
<proteinExistence type="predicted"/>
<dbReference type="AlphaFoldDB" id="A0A124GMQ4"/>
<protein>
    <submittedName>
        <fullName evidence="2">Uncharacterized protein</fullName>
    </submittedName>
</protein>
<dbReference type="EMBL" id="LKAM01000011">
    <property type="protein sequence ID" value="KUM46403.1"/>
    <property type="molecule type" value="Genomic_DNA"/>
</dbReference>
<evidence type="ECO:0000313" key="2">
    <source>
        <dbReference type="EMBL" id="KUM46403.1"/>
    </source>
</evidence>
<sequence>MLFQFLSPSIFSRRKKSRSLNGRVQIKRLTPITIEPKTKGGGTQYSATVDGDGAETG</sequence>
<gene>
    <name evidence="2" type="ORF">ABT39_MTgene1502</name>
</gene>